<sequence length="311" mass="34913">MDDAEEPRTFAAVRRKLVDAEVAQWAPDVEPSKRRYSEYHRAIDAITEAGVDYAEEVGASLEWRDDRSIYGILEQGMSVLSDLRFAVRAGEYDKKDEEPLRLWSHRSQPLYDLKIKKTPSLARQDIEAVVGSYLRLPYRAQPIDRMLVDLLIALELYGYGNEILNPDYIKGLTPTPPLKQSAVLGWLTEIGGSLAVWVVIALLLWGLSAAHLFPTDWLLGANALLAVIFFVYAVWVSVQLPGAMLALRKRKQAILGLLTQMNSVYVELNSDGPISARHIEERAKRAADAGVVWPGPLFALLDDINRRDGRF</sequence>
<dbReference type="Proteomes" id="UP000249524">
    <property type="component" value="Unassembled WGS sequence"/>
</dbReference>
<protein>
    <submittedName>
        <fullName evidence="2">Uncharacterized protein</fullName>
    </submittedName>
</protein>
<comment type="caution">
    <text evidence="2">The sequence shown here is derived from an EMBL/GenBank/DDBJ whole genome shotgun (WGS) entry which is preliminary data.</text>
</comment>
<reference evidence="2 3" key="1">
    <citation type="submission" date="2018-05" db="EMBL/GenBank/DDBJ databases">
        <authorList>
            <person name="Lanie J.A."/>
            <person name="Ng W.-L."/>
            <person name="Kazmierczak K.M."/>
            <person name="Andrzejewski T.M."/>
            <person name="Davidsen T.M."/>
            <person name="Wayne K.J."/>
            <person name="Tettelin H."/>
            <person name="Glass J.I."/>
            <person name="Rusch D."/>
            <person name="Podicherti R."/>
            <person name="Tsui H.-C.T."/>
            <person name="Winkler M.E."/>
        </authorList>
    </citation>
    <scope>NUCLEOTIDE SEQUENCE [LARGE SCALE GENOMIC DNA]</scope>
    <source>
        <strain evidence="2 3">BUT-10</strain>
    </source>
</reference>
<keyword evidence="1" id="KW-1133">Transmembrane helix</keyword>
<evidence type="ECO:0000256" key="1">
    <source>
        <dbReference type="SAM" id="Phobius"/>
    </source>
</evidence>
<accession>A0A328BQ53</accession>
<dbReference type="OrthoDB" id="8255928at2"/>
<dbReference type="AlphaFoldDB" id="A0A328BQ53"/>
<keyword evidence="1" id="KW-0472">Membrane</keyword>
<proteinExistence type="predicted"/>
<keyword evidence="3" id="KW-1185">Reference proteome</keyword>
<organism evidence="2 3">
    <name type="scientific">Phenylobacterium kunshanense</name>
    <dbReference type="NCBI Taxonomy" id="1445034"/>
    <lineage>
        <taxon>Bacteria</taxon>
        <taxon>Pseudomonadati</taxon>
        <taxon>Pseudomonadota</taxon>
        <taxon>Alphaproteobacteria</taxon>
        <taxon>Caulobacterales</taxon>
        <taxon>Caulobacteraceae</taxon>
        <taxon>Phenylobacterium</taxon>
    </lineage>
</organism>
<evidence type="ECO:0000313" key="2">
    <source>
        <dbReference type="EMBL" id="RAK68729.1"/>
    </source>
</evidence>
<name>A0A328BQ53_9CAUL</name>
<dbReference type="RefSeq" id="WP_111274221.1">
    <property type="nucleotide sequence ID" value="NZ_QFYS01000001.1"/>
</dbReference>
<evidence type="ECO:0000313" key="3">
    <source>
        <dbReference type="Proteomes" id="UP000249524"/>
    </source>
</evidence>
<keyword evidence="1" id="KW-0812">Transmembrane</keyword>
<gene>
    <name evidence="2" type="ORF">DJ019_01565</name>
</gene>
<feature type="transmembrane region" description="Helical" evidence="1">
    <location>
        <begin position="194"/>
        <end position="213"/>
    </location>
</feature>
<feature type="transmembrane region" description="Helical" evidence="1">
    <location>
        <begin position="219"/>
        <end position="247"/>
    </location>
</feature>
<dbReference type="EMBL" id="QFYS01000001">
    <property type="protein sequence ID" value="RAK68729.1"/>
    <property type="molecule type" value="Genomic_DNA"/>
</dbReference>